<proteinExistence type="predicted"/>
<keyword evidence="3" id="KW-1185">Reference proteome</keyword>
<organism evidence="2 3">
    <name type="scientific">Riccia sorocarpa</name>
    <dbReference type="NCBI Taxonomy" id="122646"/>
    <lineage>
        <taxon>Eukaryota</taxon>
        <taxon>Viridiplantae</taxon>
        <taxon>Streptophyta</taxon>
        <taxon>Embryophyta</taxon>
        <taxon>Marchantiophyta</taxon>
        <taxon>Marchantiopsida</taxon>
        <taxon>Marchantiidae</taxon>
        <taxon>Marchantiales</taxon>
        <taxon>Ricciaceae</taxon>
        <taxon>Riccia</taxon>
    </lineage>
</organism>
<protein>
    <submittedName>
        <fullName evidence="2">Uncharacterized protein</fullName>
    </submittedName>
</protein>
<feature type="compositionally biased region" description="Polar residues" evidence="1">
    <location>
        <begin position="14"/>
        <end position="26"/>
    </location>
</feature>
<feature type="region of interest" description="Disordered" evidence="1">
    <location>
        <begin position="1"/>
        <end position="38"/>
    </location>
</feature>
<sequence length="129" mass="13642">MVSGASDRAREGFTGSQAATPVQSQVDGRGQFEPVHSVVQPQRFLSPIGSNDGIVGDQSLDQWDSQGLAEASGYVADDMLIEVRPAEEDITEDLQPKRRRLSSPIRGAGLGGLTPQGGRLLTLPLLGDS</sequence>
<dbReference type="AlphaFoldDB" id="A0ABD3G8A7"/>
<evidence type="ECO:0000313" key="3">
    <source>
        <dbReference type="Proteomes" id="UP001633002"/>
    </source>
</evidence>
<evidence type="ECO:0000313" key="2">
    <source>
        <dbReference type="EMBL" id="KAL3675375.1"/>
    </source>
</evidence>
<evidence type="ECO:0000256" key="1">
    <source>
        <dbReference type="SAM" id="MobiDB-lite"/>
    </source>
</evidence>
<reference evidence="2 3" key="1">
    <citation type="submission" date="2024-09" db="EMBL/GenBank/DDBJ databases">
        <title>Chromosome-scale assembly of Riccia sorocarpa.</title>
        <authorList>
            <person name="Paukszto L."/>
        </authorList>
    </citation>
    <scope>NUCLEOTIDE SEQUENCE [LARGE SCALE GENOMIC DNA]</scope>
    <source>
        <strain evidence="2">LP-2024</strain>
        <tissue evidence="2">Aerial parts of the thallus</tissue>
    </source>
</reference>
<comment type="caution">
    <text evidence="2">The sequence shown here is derived from an EMBL/GenBank/DDBJ whole genome shotgun (WGS) entry which is preliminary data.</text>
</comment>
<dbReference type="Proteomes" id="UP001633002">
    <property type="component" value="Unassembled WGS sequence"/>
</dbReference>
<accession>A0ABD3G8A7</accession>
<dbReference type="EMBL" id="JBJQOH010000008">
    <property type="protein sequence ID" value="KAL3675375.1"/>
    <property type="molecule type" value="Genomic_DNA"/>
</dbReference>
<name>A0ABD3G8A7_9MARC</name>
<gene>
    <name evidence="2" type="ORF">R1sor_025323</name>
</gene>